<proteinExistence type="predicted"/>
<comment type="caution">
    <text evidence="1">The sequence shown here is derived from an EMBL/GenBank/DDBJ whole genome shotgun (WGS) entry which is preliminary data.</text>
</comment>
<evidence type="ECO:0000313" key="1">
    <source>
        <dbReference type="EMBL" id="CCI10324.1"/>
    </source>
</evidence>
<gene>
    <name evidence="1" type="ORF">BN9_094500</name>
</gene>
<name>A0A024FUJ2_9STRA</name>
<dbReference type="InParanoid" id="A0A024FUJ2"/>
<dbReference type="EMBL" id="CAIX01000220">
    <property type="protein sequence ID" value="CCI10324.1"/>
    <property type="molecule type" value="Genomic_DNA"/>
</dbReference>
<dbReference type="AlphaFoldDB" id="A0A024FUJ2"/>
<sequence length="297" mass="33909">MAVRDHGKKEDVQGAISVSQSSSCMWVEHELGQHEWCKVFLDHLSRNDARILSSIDFLISSEEALHTISGCISFGSELGMKLCKKVTLIPDQFCHSFDMQKSRRRYDVMAPSLQKDKHSVSTGRPRIPDIKCFTCLTSELDILITDLVRFWMVGFPEKFTCQHMCGNLEMDGGQTLDISMIRPISSNAIKSSLLRGIWNEKDYIIILSLLPHIHDSGLYSLSFCLDVAFKHAGHQYKRLTSHNCSETFVSRILILSIIKHDHIRKDYRFIISAVERHYGPSKRMHNSSRCTLMCPTS</sequence>
<keyword evidence="2" id="KW-1185">Reference proteome</keyword>
<evidence type="ECO:0000313" key="2">
    <source>
        <dbReference type="Proteomes" id="UP000053237"/>
    </source>
</evidence>
<organism evidence="1 2">
    <name type="scientific">Albugo candida</name>
    <dbReference type="NCBI Taxonomy" id="65357"/>
    <lineage>
        <taxon>Eukaryota</taxon>
        <taxon>Sar</taxon>
        <taxon>Stramenopiles</taxon>
        <taxon>Oomycota</taxon>
        <taxon>Peronosporomycetes</taxon>
        <taxon>Albuginales</taxon>
        <taxon>Albuginaceae</taxon>
        <taxon>Albugo</taxon>
    </lineage>
</organism>
<protein>
    <submittedName>
        <fullName evidence="1">Uncharacterized protein</fullName>
    </submittedName>
</protein>
<reference evidence="1 2" key="1">
    <citation type="submission" date="2012-05" db="EMBL/GenBank/DDBJ databases">
        <title>Recombination and specialization in a pathogen metapopulation.</title>
        <authorList>
            <person name="Gardiner A."/>
            <person name="Kemen E."/>
            <person name="Schultz-Larsen T."/>
            <person name="MacLean D."/>
            <person name="Van Oosterhout C."/>
            <person name="Jones J.D.G."/>
        </authorList>
    </citation>
    <scope>NUCLEOTIDE SEQUENCE [LARGE SCALE GENOMIC DNA]</scope>
    <source>
        <strain evidence="1 2">Ac Nc2</strain>
    </source>
</reference>
<dbReference type="Proteomes" id="UP000053237">
    <property type="component" value="Unassembled WGS sequence"/>
</dbReference>
<accession>A0A024FUJ2</accession>